<dbReference type="InterPro" id="IPR011008">
    <property type="entry name" value="Dimeric_a/b-barrel"/>
</dbReference>
<comment type="similarity">
    <text evidence="1">Belongs to the YciI family.</text>
</comment>
<name>A0ABQ5QST9_9ACTN</name>
<dbReference type="PANTHER" id="PTHR35174">
    <property type="entry name" value="BLL7171 PROTEIN-RELATED"/>
    <property type="match status" value="1"/>
</dbReference>
<dbReference type="Proteomes" id="UP001144280">
    <property type="component" value="Unassembled WGS sequence"/>
</dbReference>
<proteinExistence type="inferred from homology"/>
<keyword evidence="4" id="KW-1185">Reference proteome</keyword>
<sequence length="122" mass="13376">MKYLLIMNVNPSVLEALSEEERNAIGSGHEEFMRTIRESGEMISTNALADPSNSVVVRSRGGEQVVTDGPFAESKEFLGGYYLIDCETKERAIELAGMIPDAKIEGLGIEVRPVMFFAGSEM</sequence>
<dbReference type="SUPFAM" id="SSF54909">
    <property type="entry name" value="Dimeric alpha+beta barrel"/>
    <property type="match status" value="1"/>
</dbReference>
<dbReference type="Pfam" id="PF03795">
    <property type="entry name" value="YCII"/>
    <property type="match status" value="1"/>
</dbReference>
<reference evidence="3" key="1">
    <citation type="submission" date="2022-12" db="EMBL/GenBank/DDBJ databases">
        <title>New Phytohabitans aurantiacus sp. RD004123 nov., an actinomycete isolated from soil.</title>
        <authorList>
            <person name="Triningsih D.W."/>
            <person name="Harunari E."/>
            <person name="Igarashi Y."/>
        </authorList>
    </citation>
    <scope>NUCLEOTIDE SEQUENCE</scope>
    <source>
        <strain evidence="3">RD004123</strain>
    </source>
</reference>
<evidence type="ECO:0000256" key="1">
    <source>
        <dbReference type="ARBA" id="ARBA00007689"/>
    </source>
</evidence>
<evidence type="ECO:0000313" key="4">
    <source>
        <dbReference type="Proteomes" id="UP001144280"/>
    </source>
</evidence>
<accession>A0ABQ5QST9</accession>
<dbReference type="Gene3D" id="3.30.70.1060">
    <property type="entry name" value="Dimeric alpha+beta barrel"/>
    <property type="match status" value="1"/>
</dbReference>
<evidence type="ECO:0000313" key="3">
    <source>
        <dbReference type="EMBL" id="GLH97294.1"/>
    </source>
</evidence>
<feature type="domain" description="YCII-related" evidence="2">
    <location>
        <begin position="1"/>
        <end position="115"/>
    </location>
</feature>
<comment type="caution">
    <text evidence="3">The sequence shown here is derived from an EMBL/GenBank/DDBJ whole genome shotgun (WGS) entry which is preliminary data.</text>
</comment>
<gene>
    <name evidence="3" type="ORF">Pa4123_25690</name>
</gene>
<dbReference type="RefSeq" id="WP_281895007.1">
    <property type="nucleotide sequence ID" value="NZ_BSDI01000009.1"/>
</dbReference>
<organism evidence="3 4">
    <name type="scientific">Phytohabitans aurantiacus</name>
    <dbReference type="NCBI Taxonomy" id="3016789"/>
    <lineage>
        <taxon>Bacteria</taxon>
        <taxon>Bacillati</taxon>
        <taxon>Actinomycetota</taxon>
        <taxon>Actinomycetes</taxon>
        <taxon>Micromonosporales</taxon>
        <taxon>Micromonosporaceae</taxon>
    </lineage>
</organism>
<dbReference type="InterPro" id="IPR005545">
    <property type="entry name" value="YCII"/>
</dbReference>
<dbReference type="PANTHER" id="PTHR35174:SF3">
    <property type="entry name" value="BLL7171 PROTEIN"/>
    <property type="match status" value="1"/>
</dbReference>
<evidence type="ECO:0000259" key="2">
    <source>
        <dbReference type="Pfam" id="PF03795"/>
    </source>
</evidence>
<protein>
    <recommendedName>
        <fullName evidence="2">YCII-related domain-containing protein</fullName>
    </recommendedName>
</protein>
<dbReference type="EMBL" id="BSDI01000009">
    <property type="protein sequence ID" value="GLH97294.1"/>
    <property type="molecule type" value="Genomic_DNA"/>
</dbReference>